<dbReference type="OrthoDB" id="6370142at2759"/>
<evidence type="ECO:0000313" key="1">
    <source>
        <dbReference type="EMBL" id="KAG7365722.1"/>
    </source>
</evidence>
<protein>
    <submittedName>
        <fullName evidence="1">Uncharacterized protein</fullName>
    </submittedName>
</protein>
<keyword evidence="2" id="KW-1185">Reference proteome</keyword>
<reference evidence="1" key="2">
    <citation type="submission" date="2021-04" db="EMBL/GenBank/DDBJ databases">
        <authorList>
            <person name="Podell S."/>
        </authorList>
    </citation>
    <scope>NUCLEOTIDE SEQUENCE</scope>
    <source>
        <strain evidence="1">Hildebrandi</strain>
    </source>
</reference>
<proteinExistence type="predicted"/>
<name>A0A9K3LP02_9STRA</name>
<comment type="caution">
    <text evidence="1">The sequence shown here is derived from an EMBL/GenBank/DDBJ whole genome shotgun (WGS) entry which is preliminary data.</text>
</comment>
<accession>A0A9K3LP02</accession>
<dbReference type="Proteomes" id="UP000693970">
    <property type="component" value="Unassembled WGS sequence"/>
</dbReference>
<evidence type="ECO:0000313" key="2">
    <source>
        <dbReference type="Proteomes" id="UP000693970"/>
    </source>
</evidence>
<dbReference type="EMBL" id="JAGRRH010000007">
    <property type="protein sequence ID" value="KAG7365722.1"/>
    <property type="molecule type" value="Genomic_DNA"/>
</dbReference>
<gene>
    <name evidence="1" type="ORF">IV203_028392</name>
</gene>
<reference evidence="1" key="1">
    <citation type="journal article" date="2021" name="Sci. Rep.">
        <title>Diploid genomic architecture of Nitzschia inconspicua, an elite biomass production diatom.</title>
        <authorList>
            <person name="Oliver A."/>
            <person name="Podell S."/>
            <person name="Pinowska A."/>
            <person name="Traller J.C."/>
            <person name="Smith S.R."/>
            <person name="McClure R."/>
            <person name="Beliaev A."/>
            <person name="Bohutskyi P."/>
            <person name="Hill E.A."/>
            <person name="Rabines A."/>
            <person name="Zheng H."/>
            <person name="Allen L.Z."/>
            <person name="Kuo A."/>
            <person name="Grigoriev I.V."/>
            <person name="Allen A.E."/>
            <person name="Hazlebeck D."/>
            <person name="Allen E.E."/>
        </authorList>
    </citation>
    <scope>NUCLEOTIDE SEQUENCE</scope>
    <source>
        <strain evidence="1">Hildebrandi</strain>
    </source>
</reference>
<organism evidence="1 2">
    <name type="scientific">Nitzschia inconspicua</name>
    <dbReference type="NCBI Taxonomy" id="303405"/>
    <lineage>
        <taxon>Eukaryota</taxon>
        <taxon>Sar</taxon>
        <taxon>Stramenopiles</taxon>
        <taxon>Ochrophyta</taxon>
        <taxon>Bacillariophyta</taxon>
        <taxon>Bacillariophyceae</taxon>
        <taxon>Bacillariophycidae</taxon>
        <taxon>Bacillariales</taxon>
        <taxon>Bacillariaceae</taxon>
        <taxon>Nitzschia</taxon>
    </lineage>
</organism>
<dbReference type="AlphaFoldDB" id="A0A9K3LP02"/>
<sequence length="156" mass="17222">MDSGFTDRQVSVLPVCTTSIGKYPESGGHSNQWMDSFAPAGVQLIGSPEDTLTKKLLINLFKDRWRNSMSTLELLIVDANTCEKSSLWSIKQSVQSVSESHYLEGRQVRSMTIAKNSREFKALDFGDSINYVLTYTTMKGERKQAGLVAVTSSSAS</sequence>